<evidence type="ECO:0000313" key="3">
    <source>
        <dbReference type="Proteomes" id="UP000503462"/>
    </source>
</evidence>
<dbReference type="Proteomes" id="UP000503462">
    <property type="component" value="Chromosome 4"/>
</dbReference>
<gene>
    <name evidence="2" type="ORF">AMS68_006235</name>
</gene>
<feature type="compositionally biased region" description="Basic and acidic residues" evidence="1">
    <location>
        <begin position="37"/>
        <end position="65"/>
    </location>
</feature>
<sequence length="290" mass="33333">MNFQTPQSYRPWTMFQTYQAIPKSELLIRTYTEESYRSARAQERRLQEGKAKRQQEEREQARQQEEQVQEGRIPGTKWPNETIQNSHPCNCFVSSNSGMSESPRSDYPEYTVSVRSPMHARHLADVVPAYFQEASPLPDSDDSPLLLLDVLSDEASRRHERPGIDDGWHTTSSEKENRRPLFIRLKMPPKPPLNAASSKRISKSKTLVKQQQARAACSGPRRAKLPLVKTSKGRLCDATREGKNQKTPIKKVKSKARPCEDQATQRPTVQGTRLRTIRFAPNRRWEDGYT</sequence>
<proteinExistence type="predicted"/>
<feature type="compositionally biased region" description="Polar residues" evidence="1">
    <location>
        <begin position="195"/>
        <end position="205"/>
    </location>
</feature>
<feature type="region of interest" description="Disordered" evidence="1">
    <location>
        <begin position="37"/>
        <end position="81"/>
    </location>
</feature>
<dbReference type="AlphaFoldDB" id="A0A6H0Y1I7"/>
<dbReference type="EMBL" id="CP051142">
    <property type="protein sequence ID" value="QIX00718.1"/>
    <property type="molecule type" value="Genomic_DNA"/>
</dbReference>
<protein>
    <submittedName>
        <fullName evidence="2">Uncharacterized protein</fullName>
    </submittedName>
</protein>
<organism evidence="2 3">
    <name type="scientific">Peltaster fructicola</name>
    <dbReference type="NCBI Taxonomy" id="286661"/>
    <lineage>
        <taxon>Eukaryota</taxon>
        <taxon>Fungi</taxon>
        <taxon>Dikarya</taxon>
        <taxon>Ascomycota</taxon>
        <taxon>Pezizomycotina</taxon>
        <taxon>Dothideomycetes</taxon>
        <taxon>Dothideomycetes incertae sedis</taxon>
        <taxon>Peltaster</taxon>
    </lineage>
</organism>
<evidence type="ECO:0000256" key="1">
    <source>
        <dbReference type="SAM" id="MobiDB-lite"/>
    </source>
</evidence>
<feature type="compositionally biased region" description="Basic and acidic residues" evidence="1">
    <location>
        <begin position="155"/>
        <end position="179"/>
    </location>
</feature>
<evidence type="ECO:0000313" key="2">
    <source>
        <dbReference type="EMBL" id="QIX00718.1"/>
    </source>
</evidence>
<feature type="region of interest" description="Disordered" evidence="1">
    <location>
        <begin position="155"/>
        <end position="205"/>
    </location>
</feature>
<reference evidence="2 3" key="1">
    <citation type="journal article" date="2016" name="Sci. Rep.">
        <title>Peltaster fructicola genome reveals evolution from an invasive phytopathogen to an ectophytic parasite.</title>
        <authorList>
            <person name="Xu C."/>
            <person name="Chen H."/>
            <person name="Gleason M.L."/>
            <person name="Xu J.R."/>
            <person name="Liu H."/>
            <person name="Zhang R."/>
            <person name="Sun G."/>
        </authorList>
    </citation>
    <scope>NUCLEOTIDE SEQUENCE [LARGE SCALE GENOMIC DNA]</scope>
    <source>
        <strain evidence="2 3">LNHT1506</strain>
    </source>
</reference>
<accession>A0A6H0Y1I7</accession>
<feature type="region of interest" description="Disordered" evidence="1">
    <location>
        <begin position="236"/>
        <end position="270"/>
    </location>
</feature>
<name>A0A6H0Y1I7_9PEZI</name>
<keyword evidence="3" id="KW-1185">Reference proteome</keyword>